<reference evidence="2 3" key="1">
    <citation type="journal article" date="2021" name="Commun. Biol.">
        <title>The genome of Shorea leprosula (Dipterocarpaceae) highlights the ecological relevance of drought in aseasonal tropical rainforests.</title>
        <authorList>
            <person name="Ng K.K.S."/>
            <person name="Kobayashi M.J."/>
            <person name="Fawcett J.A."/>
            <person name="Hatakeyama M."/>
            <person name="Paape T."/>
            <person name="Ng C.H."/>
            <person name="Ang C.C."/>
            <person name="Tnah L.H."/>
            <person name="Lee C.T."/>
            <person name="Nishiyama T."/>
            <person name="Sese J."/>
            <person name="O'Brien M.J."/>
            <person name="Copetti D."/>
            <person name="Mohd Noor M.I."/>
            <person name="Ong R.C."/>
            <person name="Putra M."/>
            <person name="Sireger I.Z."/>
            <person name="Indrioko S."/>
            <person name="Kosugi Y."/>
            <person name="Izuno A."/>
            <person name="Isagi Y."/>
            <person name="Lee S.L."/>
            <person name="Shimizu K.K."/>
        </authorList>
    </citation>
    <scope>NUCLEOTIDE SEQUENCE [LARGE SCALE GENOMIC DNA]</scope>
    <source>
        <strain evidence="2">214</strain>
    </source>
</reference>
<protein>
    <submittedName>
        <fullName evidence="2">Uncharacterized protein</fullName>
    </submittedName>
</protein>
<proteinExistence type="predicted"/>
<dbReference type="Proteomes" id="UP001054252">
    <property type="component" value="Unassembled WGS sequence"/>
</dbReference>
<evidence type="ECO:0000256" key="1">
    <source>
        <dbReference type="SAM" id="MobiDB-lite"/>
    </source>
</evidence>
<sequence>MLITPAGSFPIGIEEVHNQPQQKQEQVTKLSDHFHGLNSSSLIRTKSNGSNSTPLPVKKKTNLPGTPAIGVCFWGSDLQEEHGIRTVDPRITTIKIYQESWKITVYGMGIWNPGLSEDSVGVEDGSDVLSDR</sequence>
<dbReference type="AlphaFoldDB" id="A0AAV5IHK7"/>
<evidence type="ECO:0000313" key="3">
    <source>
        <dbReference type="Proteomes" id="UP001054252"/>
    </source>
</evidence>
<gene>
    <name evidence="2" type="ORF">SLEP1_g12616</name>
</gene>
<accession>A0AAV5IHK7</accession>
<feature type="compositionally biased region" description="Polar residues" evidence="1">
    <location>
        <begin position="40"/>
        <end position="54"/>
    </location>
</feature>
<comment type="caution">
    <text evidence="2">The sequence shown here is derived from an EMBL/GenBank/DDBJ whole genome shotgun (WGS) entry which is preliminary data.</text>
</comment>
<name>A0AAV5IHK7_9ROSI</name>
<organism evidence="2 3">
    <name type="scientific">Rubroshorea leprosula</name>
    <dbReference type="NCBI Taxonomy" id="152421"/>
    <lineage>
        <taxon>Eukaryota</taxon>
        <taxon>Viridiplantae</taxon>
        <taxon>Streptophyta</taxon>
        <taxon>Embryophyta</taxon>
        <taxon>Tracheophyta</taxon>
        <taxon>Spermatophyta</taxon>
        <taxon>Magnoliopsida</taxon>
        <taxon>eudicotyledons</taxon>
        <taxon>Gunneridae</taxon>
        <taxon>Pentapetalae</taxon>
        <taxon>rosids</taxon>
        <taxon>malvids</taxon>
        <taxon>Malvales</taxon>
        <taxon>Dipterocarpaceae</taxon>
        <taxon>Rubroshorea</taxon>
    </lineage>
</organism>
<evidence type="ECO:0000313" key="2">
    <source>
        <dbReference type="EMBL" id="GKU99829.1"/>
    </source>
</evidence>
<feature type="region of interest" description="Disordered" evidence="1">
    <location>
        <begin position="40"/>
        <end position="65"/>
    </location>
</feature>
<dbReference type="EMBL" id="BPVZ01000014">
    <property type="protein sequence ID" value="GKU99829.1"/>
    <property type="molecule type" value="Genomic_DNA"/>
</dbReference>
<keyword evidence="3" id="KW-1185">Reference proteome</keyword>